<keyword evidence="3" id="KW-0812">Transmembrane</keyword>
<evidence type="ECO:0000256" key="3">
    <source>
        <dbReference type="SAM" id="Phobius"/>
    </source>
</evidence>
<sequence length="167" mass="18868">MGDKKGILFVLIGAGSFGFTPIFAKLGFSNGYTLGQINIIQMLISLVLLWSIVIIKRSSFRGLNKKNIKQIMITGSFVGLTSIFYYGSMIYLPASLAIILLFQFVWIGILFEWILSKVRPSLITLLAMALILIGVFFASNILIAVWKNCLRWDLYLGFLRHLHMQDL</sequence>
<evidence type="ECO:0000256" key="1">
    <source>
        <dbReference type="ARBA" id="ARBA00004127"/>
    </source>
</evidence>
<comment type="subcellular location">
    <subcellularLocation>
        <location evidence="1">Endomembrane system</location>
        <topology evidence="1">Multi-pass membrane protein</topology>
    </subcellularLocation>
</comment>
<dbReference type="Pfam" id="PF00892">
    <property type="entry name" value="EamA"/>
    <property type="match status" value="1"/>
</dbReference>
<comment type="caution">
    <text evidence="5">The sequence shown here is derived from an EMBL/GenBank/DDBJ whole genome shotgun (WGS) entry which is preliminary data.</text>
</comment>
<feature type="transmembrane region" description="Helical" evidence="3">
    <location>
        <begin position="7"/>
        <end position="28"/>
    </location>
</feature>
<evidence type="ECO:0000256" key="2">
    <source>
        <dbReference type="ARBA" id="ARBA00007362"/>
    </source>
</evidence>
<feature type="transmembrane region" description="Helical" evidence="3">
    <location>
        <begin position="122"/>
        <end position="146"/>
    </location>
</feature>
<evidence type="ECO:0000313" key="5">
    <source>
        <dbReference type="EMBL" id="MBP1949016.1"/>
    </source>
</evidence>
<protein>
    <submittedName>
        <fullName evidence="5">Membrane protein</fullName>
    </submittedName>
</protein>
<dbReference type="RefSeq" id="WP_245251322.1">
    <property type="nucleotide sequence ID" value="NZ_JAGGKK010000009.1"/>
</dbReference>
<reference evidence="5 6" key="1">
    <citation type="submission" date="2021-03" db="EMBL/GenBank/DDBJ databases">
        <title>Genomic Encyclopedia of Type Strains, Phase IV (KMG-IV): sequencing the most valuable type-strain genomes for metagenomic binning, comparative biology and taxonomic classification.</title>
        <authorList>
            <person name="Goeker M."/>
        </authorList>
    </citation>
    <scope>NUCLEOTIDE SEQUENCE [LARGE SCALE GENOMIC DNA]</scope>
    <source>
        <strain evidence="5 6">DSM 21085</strain>
    </source>
</reference>
<accession>A0ABS4HDL2</accession>
<feature type="transmembrane region" description="Helical" evidence="3">
    <location>
        <begin position="67"/>
        <end position="86"/>
    </location>
</feature>
<gene>
    <name evidence="5" type="ORF">J2Z82_001953</name>
</gene>
<keyword evidence="3" id="KW-1133">Transmembrane helix</keyword>
<organism evidence="5 6">
    <name type="scientific">Virgibacillus litoralis</name>
    <dbReference type="NCBI Taxonomy" id="578221"/>
    <lineage>
        <taxon>Bacteria</taxon>
        <taxon>Bacillati</taxon>
        <taxon>Bacillota</taxon>
        <taxon>Bacilli</taxon>
        <taxon>Bacillales</taxon>
        <taxon>Bacillaceae</taxon>
        <taxon>Virgibacillus</taxon>
    </lineage>
</organism>
<dbReference type="EMBL" id="JAGGKK010000009">
    <property type="protein sequence ID" value="MBP1949016.1"/>
    <property type="molecule type" value="Genomic_DNA"/>
</dbReference>
<comment type="similarity">
    <text evidence="2">Belongs to the EamA transporter family.</text>
</comment>
<evidence type="ECO:0000259" key="4">
    <source>
        <dbReference type="Pfam" id="PF00892"/>
    </source>
</evidence>
<dbReference type="InterPro" id="IPR000620">
    <property type="entry name" value="EamA_dom"/>
</dbReference>
<dbReference type="SUPFAM" id="SSF103481">
    <property type="entry name" value="Multidrug resistance efflux transporter EmrE"/>
    <property type="match status" value="1"/>
</dbReference>
<feature type="transmembrane region" description="Helical" evidence="3">
    <location>
        <begin position="92"/>
        <end position="115"/>
    </location>
</feature>
<proteinExistence type="inferred from homology"/>
<dbReference type="Proteomes" id="UP001519328">
    <property type="component" value="Unassembled WGS sequence"/>
</dbReference>
<dbReference type="InterPro" id="IPR037185">
    <property type="entry name" value="EmrE-like"/>
</dbReference>
<keyword evidence="6" id="KW-1185">Reference proteome</keyword>
<keyword evidence="3" id="KW-0472">Membrane</keyword>
<feature type="transmembrane region" description="Helical" evidence="3">
    <location>
        <begin position="34"/>
        <end position="55"/>
    </location>
</feature>
<evidence type="ECO:0000313" key="6">
    <source>
        <dbReference type="Proteomes" id="UP001519328"/>
    </source>
</evidence>
<name>A0ABS4HDL2_9BACI</name>
<feature type="domain" description="EamA" evidence="4">
    <location>
        <begin position="5"/>
        <end position="139"/>
    </location>
</feature>